<evidence type="ECO:0000256" key="3">
    <source>
        <dbReference type="ARBA" id="ARBA00012387"/>
    </source>
</evidence>
<feature type="domain" description="Nucleotidyl transferase" evidence="10">
    <location>
        <begin position="6"/>
        <end position="287"/>
    </location>
</feature>
<proteinExistence type="inferred from homology"/>
<gene>
    <name evidence="13" type="ORF">CKF54_05325</name>
</gene>
<dbReference type="CDD" id="cd02509">
    <property type="entry name" value="GDP-M1P_Guanylyltransferase"/>
    <property type="match status" value="1"/>
</dbReference>
<dbReference type="RefSeq" id="WP_119525329.1">
    <property type="nucleotide sequence ID" value="NZ_NRHC01000066.1"/>
</dbReference>
<reference evidence="13 14" key="1">
    <citation type="submission" date="2017-08" db="EMBL/GenBank/DDBJ databases">
        <title>Reclassification of Bisgaard taxon 37 and 44.</title>
        <authorList>
            <person name="Christensen H."/>
        </authorList>
    </citation>
    <scope>NUCLEOTIDE SEQUENCE [LARGE SCALE GENOMIC DNA]</scope>
    <source>
        <strain evidence="13 14">B96_3</strain>
    </source>
</reference>
<dbReference type="OrthoDB" id="9806359at2"/>
<protein>
    <recommendedName>
        <fullName evidence="3">mannose-1-phosphate guanylyltransferase</fullName>
        <ecNumber evidence="3">2.7.7.13</ecNumber>
    </recommendedName>
</protein>
<evidence type="ECO:0000256" key="2">
    <source>
        <dbReference type="ARBA" id="ARBA00006115"/>
    </source>
</evidence>
<dbReference type="PANTHER" id="PTHR46390:SF1">
    <property type="entry name" value="MANNOSE-1-PHOSPHATE GUANYLYLTRANSFERASE"/>
    <property type="match status" value="1"/>
</dbReference>
<dbReference type="Gene3D" id="2.60.120.10">
    <property type="entry name" value="Jelly Rolls"/>
    <property type="match status" value="1"/>
</dbReference>
<dbReference type="Pfam" id="PF22640">
    <property type="entry name" value="ManC_GMP_beta-helix"/>
    <property type="match status" value="1"/>
</dbReference>
<keyword evidence="5 13" id="KW-0548">Nucleotidyltransferase</keyword>
<evidence type="ECO:0000256" key="6">
    <source>
        <dbReference type="ARBA" id="ARBA00022741"/>
    </source>
</evidence>
<dbReference type="UniPathway" id="UPA00126">
    <property type="reaction ID" value="UER00930"/>
</dbReference>
<dbReference type="Pfam" id="PF01050">
    <property type="entry name" value="MannoseP_isomer"/>
    <property type="match status" value="1"/>
</dbReference>
<dbReference type="SUPFAM" id="SSF53448">
    <property type="entry name" value="Nucleotide-diphospho-sugar transferases"/>
    <property type="match status" value="1"/>
</dbReference>
<evidence type="ECO:0000259" key="10">
    <source>
        <dbReference type="Pfam" id="PF00483"/>
    </source>
</evidence>
<evidence type="ECO:0000256" key="4">
    <source>
        <dbReference type="ARBA" id="ARBA00022679"/>
    </source>
</evidence>
<dbReference type="InterPro" id="IPR006375">
    <property type="entry name" value="Man1P_GuaTrfase/Man6P_Isoase"/>
</dbReference>
<name>A0A3A1Y3V5_9GAMM</name>
<comment type="caution">
    <text evidence="13">The sequence shown here is derived from an EMBL/GenBank/DDBJ whole genome shotgun (WGS) entry which is preliminary data.</text>
</comment>
<dbReference type="InterPro" id="IPR049577">
    <property type="entry name" value="GMPP_N"/>
</dbReference>
<keyword evidence="14" id="KW-1185">Reference proteome</keyword>
<dbReference type="InterPro" id="IPR054566">
    <property type="entry name" value="ManC/GMP-like_b-helix"/>
</dbReference>
<evidence type="ECO:0000259" key="12">
    <source>
        <dbReference type="Pfam" id="PF22640"/>
    </source>
</evidence>
<dbReference type="Proteomes" id="UP000265691">
    <property type="component" value="Unassembled WGS sequence"/>
</dbReference>
<evidence type="ECO:0000313" key="13">
    <source>
        <dbReference type="EMBL" id="RIY32131.1"/>
    </source>
</evidence>
<dbReference type="GO" id="GO:0000271">
    <property type="term" value="P:polysaccharide biosynthetic process"/>
    <property type="evidence" value="ECO:0007669"/>
    <property type="project" value="InterPro"/>
</dbReference>
<dbReference type="InterPro" id="IPR005835">
    <property type="entry name" value="NTP_transferase_dom"/>
</dbReference>
<dbReference type="InterPro" id="IPR001538">
    <property type="entry name" value="Man6P_isomerase-2_C"/>
</dbReference>
<dbReference type="InterPro" id="IPR029044">
    <property type="entry name" value="Nucleotide-diphossugar_trans"/>
</dbReference>
<comment type="catalytic activity">
    <reaction evidence="8">
        <text>alpha-D-mannose 1-phosphate + GTP + H(+) = GDP-alpha-D-mannose + diphosphate</text>
        <dbReference type="Rhea" id="RHEA:15229"/>
        <dbReference type="ChEBI" id="CHEBI:15378"/>
        <dbReference type="ChEBI" id="CHEBI:33019"/>
        <dbReference type="ChEBI" id="CHEBI:37565"/>
        <dbReference type="ChEBI" id="CHEBI:57527"/>
        <dbReference type="ChEBI" id="CHEBI:58409"/>
        <dbReference type="EC" id="2.7.7.13"/>
    </reaction>
</comment>
<dbReference type="GO" id="GO:0009298">
    <property type="term" value="P:GDP-mannose biosynthetic process"/>
    <property type="evidence" value="ECO:0007669"/>
    <property type="project" value="UniProtKB-UniPathway"/>
</dbReference>
<dbReference type="CDD" id="cd02213">
    <property type="entry name" value="cupin_PMI_typeII_C"/>
    <property type="match status" value="1"/>
</dbReference>
<dbReference type="GO" id="GO:0016853">
    <property type="term" value="F:isomerase activity"/>
    <property type="evidence" value="ECO:0007669"/>
    <property type="project" value="UniProtKB-KW"/>
</dbReference>
<feature type="domain" description="Mannose-6-phosphate isomerase type II C-terminal" evidence="11">
    <location>
        <begin position="353"/>
        <end position="465"/>
    </location>
</feature>
<evidence type="ECO:0000256" key="9">
    <source>
        <dbReference type="RuleBase" id="RU004190"/>
    </source>
</evidence>
<feature type="domain" description="MannoseP isomerase/GMP-like beta-helix" evidence="12">
    <location>
        <begin position="293"/>
        <end position="347"/>
    </location>
</feature>
<comment type="pathway">
    <text evidence="1">Nucleotide-sugar biosynthesis; GDP-alpha-D-mannose biosynthesis; GDP-alpha-D-mannose from alpha-D-mannose 1-phosphate (GTP route): step 1/1.</text>
</comment>
<dbReference type="Pfam" id="PF00483">
    <property type="entry name" value="NTP_transferase"/>
    <property type="match status" value="1"/>
</dbReference>
<comment type="similarity">
    <text evidence="2 9">Belongs to the mannose-6-phosphate isomerase type 2 family.</text>
</comment>
<evidence type="ECO:0000259" key="11">
    <source>
        <dbReference type="Pfam" id="PF01050"/>
    </source>
</evidence>
<dbReference type="FunFam" id="2.60.120.10:FF:000032">
    <property type="entry name" value="Mannose-1-phosphate guanylyltransferase/mannose-6-phosphate isomerase"/>
    <property type="match status" value="1"/>
</dbReference>
<organism evidence="13 14">
    <name type="scientific">Psittacicella hinzii</name>
    <dbReference type="NCBI Taxonomy" id="2028575"/>
    <lineage>
        <taxon>Bacteria</taxon>
        <taxon>Pseudomonadati</taxon>
        <taxon>Pseudomonadota</taxon>
        <taxon>Gammaproteobacteria</taxon>
        <taxon>Pasteurellales</taxon>
        <taxon>Psittacicellaceae</taxon>
        <taxon>Psittacicella</taxon>
    </lineage>
</organism>
<keyword evidence="4 13" id="KW-0808">Transferase</keyword>
<dbReference type="AlphaFoldDB" id="A0A3A1Y3V5"/>
<evidence type="ECO:0000256" key="8">
    <source>
        <dbReference type="ARBA" id="ARBA00047343"/>
    </source>
</evidence>
<keyword evidence="7" id="KW-0342">GTP-binding</keyword>
<dbReference type="EMBL" id="NRHC01000066">
    <property type="protein sequence ID" value="RIY32131.1"/>
    <property type="molecule type" value="Genomic_DNA"/>
</dbReference>
<keyword evidence="6" id="KW-0547">Nucleotide-binding</keyword>
<dbReference type="InterPro" id="IPR011051">
    <property type="entry name" value="RmlC_Cupin_sf"/>
</dbReference>
<dbReference type="EC" id="2.7.7.13" evidence="3"/>
<evidence type="ECO:0000256" key="7">
    <source>
        <dbReference type="ARBA" id="ARBA00023134"/>
    </source>
</evidence>
<evidence type="ECO:0000256" key="1">
    <source>
        <dbReference type="ARBA" id="ARBA00004823"/>
    </source>
</evidence>
<dbReference type="InterPro" id="IPR051161">
    <property type="entry name" value="Mannose-6P_isomerase_type2"/>
</dbReference>
<dbReference type="GO" id="GO:0004475">
    <property type="term" value="F:mannose-1-phosphate guanylyltransferase (GTP) activity"/>
    <property type="evidence" value="ECO:0007669"/>
    <property type="project" value="UniProtKB-EC"/>
</dbReference>
<dbReference type="GO" id="GO:0005525">
    <property type="term" value="F:GTP binding"/>
    <property type="evidence" value="ECO:0007669"/>
    <property type="project" value="UniProtKB-KW"/>
</dbReference>
<evidence type="ECO:0000256" key="5">
    <source>
        <dbReference type="ARBA" id="ARBA00022695"/>
    </source>
</evidence>
<dbReference type="FunFam" id="3.90.550.10:FF:000046">
    <property type="entry name" value="Mannose-1-phosphate guanylyltransferase (GDP)"/>
    <property type="match status" value="1"/>
</dbReference>
<evidence type="ECO:0000313" key="14">
    <source>
        <dbReference type="Proteomes" id="UP000265691"/>
    </source>
</evidence>
<keyword evidence="13" id="KW-0413">Isomerase</keyword>
<dbReference type="PANTHER" id="PTHR46390">
    <property type="entry name" value="MANNOSE-1-PHOSPHATE GUANYLYLTRANSFERASE"/>
    <property type="match status" value="1"/>
</dbReference>
<sequence length="469" mass="53571">MQNIYPLVLAGGSGTRLWPISRTQFPKQFQVLQGEYSLMQNTLLRVKDFVLNKPLVVCNEEHRFIVAEQLRQLDLLENNIILEPCSRNTAPAIALGAFKALEYNDEAVLLVLPADHVIKEKEVFQQTVQQALPVVGQGYLATFGIKPTAVETGYGYIKKGQALDQHSFTIEQFVEKPNFATASQYCAQEEYLWNSGIFMFKASVYLDELKKWAPEIYQRSYLAFQANKSDLDFIRVNAQVYLTCPDISVDYAVLEKTDRAVVLPMQVQWSDIGSWQALWEVSEKDAEGNVFVGQHLTLESKNNIILADDALVTTIGVEDLVIVQTRDAVFVAPKERSQEVKSLVDQLKTRCQQVTEKHRQVYRPWGSILSLDYGSRFKVKRITIYPQHKVATQSHYHRAEHWIITQGTAKVYLDDQEKIYTENESIYIPIGCKHSIANVGKMDLHLVEVQTGSYLGDDDVQRYEEEQYT</sequence>
<dbReference type="NCBIfam" id="TIGR01479">
    <property type="entry name" value="GMP_PMI"/>
    <property type="match status" value="1"/>
</dbReference>
<dbReference type="Gene3D" id="3.90.550.10">
    <property type="entry name" value="Spore Coat Polysaccharide Biosynthesis Protein SpsA, Chain A"/>
    <property type="match status" value="1"/>
</dbReference>
<dbReference type="SUPFAM" id="SSF51182">
    <property type="entry name" value="RmlC-like cupins"/>
    <property type="match status" value="1"/>
</dbReference>
<accession>A0A3A1Y3V5</accession>
<dbReference type="InterPro" id="IPR014710">
    <property type="entry name" value="RmlC-like_jellyroll"/>
</dbReference>